<dbReference type="InterPro" id="IPR014001">
    <property type="entry name" value="Helicase_ATP-bd"/>
</dbReference>
<sequence length="1086" mass="127232">MDLKRKEAEILDGLMDFQRATVERVFDLFKSDYSRVLVADEVGLGKTLVARGVVAKTARYYKEDLDDDLFKVVYVCSNQSIAGQNLQKLKIDENVTLESMEDTRLSMQHLKIFEQQFEKDQSYIQLIPLTPHTSFKMTGGGGSVRERALLFAILKWYKPIEEHLNEIDLLLEYTATKSWNQWAKNFYEQKVQECDELSDGKYLKTILSKVDHYFHEHPEILTMINQVANDIKESGSTKNINNTLRLIHKLRKMMAEISVDLMDPDLVIMDEFQRFPELIRSDEDNETALLANKFFNSEKQDQQDIKILLLSATPYKLYSTLEEISENEQDVHYREFMQLVEFLFEHHPDELKHFKEVWNNYSVSLRQLELEDFAMVSALKKEAEDKLYKGIARTERMSVPNSDDLIDIKQNHFLDISEGDILSFIEMDQMLNQTDLKQNLPIDYVKSSPFLMSYMENYKIKKNLLNYFKENKQELNIANKPNLWLKRNQIKKYKKLPETNAKLKGLRDLAFEDEAHKLLWLPPSLPYYEPQGPYKHAKNFSKILVFSAWEMVPRAIATLLSYESERLSIGELIKRTPKNKKENRSYFAKNRFPNPRIKFAIKDDEPANMNHLCLAYPSVTLMNLFDPIDALNQQLSLSEIKDKVRNDIKDLLDQLEMPVIEDSNRQDERWYYLAPMLLDLDNEKVNDWIRSDEFLSTLSLEDDSQDEAQIKSDKLVFIKHFEKLKDYYLNGIPVLGRKPDDLVEVLTDMVLGSPTISALRMFNHVNSATLGYAVQIGKSIIDRFNTQEATAVVELEYGSRKVHWKSILKYSIDGNIQAMMDEYRHMLLEEGGLKNVEIHQQNLEVTKKMVKGLNAHSASYNVDTYQGFKQRAKGKSKEQDSMKMRTNFAVGFLNVKSQESSDQRKDSIRLAFNSPFRPFVLATTSIGQEGLDFHYYCRKIVHWNLPSNPIDIEQREGRINRYKGLVIRQNIAEKYKDLEFQSDAWKEMFDEANTQERNQMTSELVPYWCLPNHEGIKIERHVPMYPMSKDGAKYERLIKILTLYRLSLGQSRQEELLEYLFENQVDEEKLKDLFINLSPYYKRAIF</sequence>
<gene>
    <name evidence="2" type="ORF">ACFSW4_15110</name>
</gene>
<dbReference type="InterPro" id="IPR027417">
    <property type="entry name" value="P-loop_NTPase"/>
</dbReference>
<dbReference type="Proteomes" id="UP001597452">
    <property type="component" value="Unassembled WGS sequence"/>
</dbReference>
<dbReference type="GO" id="GO:0004386">
    <property type="term" value="F:helicase activity"/>
    <property type="evidence" value="ECO:0007669"/>
    <property type="project" value="UniProtKB-KW"/>
</dbReference>
<dbReference type="RefSeq" id="WP_377330296.1">
    <property type="nucleotide sequence ID" value="NZ_JBHUMZ010000052.1"/>
</dbReference>
<keyword evidence="2" id="KW-0378">Hydrolase</keyword>
<keyword evidence="2" id="KW-0347">Helicase</keyword>
<accession>A0ABW5QEC8</accession>
<dbReference type="Pfam" id="PF00271">
    <property type="entry name" value="Helicase_C"/>
    <property type="match status" value="1"/>
</dbReference>
<protein>
    <submittedName>
        <fullName evidence="2">DEAD/DEAH box helicase</fullName>
    </submittedName>
</protein>
<dbReference type="SUPFAM" id="SSF52540">
    <property type="entry name" value="P-loop containing nucleoside triphosphate hydrolases"/>
    <property type="match status" value="2"/>
</dbReference>
<dbReference type="EMBL" id="JBHUMZ010000052">
    <property type="protein sequence ID" value="MFD2640196.1"/>
    <property type="molecule type" value="Genomic_DNA"/>
</dbReference>
<keyword evidence="3" id="KW-1185">Reference proteome</keyword>
<name>A0ABW5QEC8_9BACI</name>
<reference evidence="3" key="1">
    <citation type="journal article" date="2019" name="Int. J. Syst. Evol. Microbiol.">
        <title>The Global Catalogue of Microorganisms (GCM) 10K type strain sequencing project: providing services to taxonomists for standard genome sequencing and annotation.</title>
        <authorList>
            <consortium name="The Broad Institute Genomics Platform"/>
            <consortium name="The Broad Institute Genome Sequencing Center for Infectious Disease"/>
            <person name="Wu L."/>
            <person name="Ma J."/>
        </authorList>
    </citation>
    <scope>NUCLEOTIDE SEQUENCE [LARGE SCALE GENOMIC DNA]</scope>
    <source>
        <strain evidence="3">TISTR 1571</strain>
    </source>
</reference>
<evidence type="ECO:0000313" key="3">
    <source>
        <dbReference type="Proteomes" id="UP001597452"/>
    </source>
</evidence>
<dbReference type="Gene3D" id="3.40.50.300">
    <property type="entry name" value="P-loop containing nucleotide triphosphate hydrolases"/>
    <property type="match status" value="2"/>
</dbReference>
<organism evidence="2 3">
    <name type="scientific">Piscibacillus salipiscarius</name>
    <dbReference type="NCBI Taxonomy" id="299480"/>
    <lineage>
        <taxon>Bacteria</taxon>
        <taxon>Bacillati</taxon>
        <taxon>Bacillota</taxon>
        <taxon>Bacilli</taxon>
        <taxon>Bacillales</taxon>
        <taxon>Bacillaceae</taxon>
        <taxon>Piscibacillus</taxon>
    </lineage>
</organism>
<comment type="caution">
    <text evidence="2">The sequence shown here is derived from an EMBL/GenBank/DDBJ whole genome shotgun (WGS) entry which is preliminary data.</text>
</comment>
<keyword evidence="2" id="KW-0547">Nucleotide-binding</keyword>
<evidence type="ECO:0000259" key="1">
    <source>
        <dbReference type="SMART" id="SM00487"/>
    </source>
</evidence>
<evidence type="ECO:0000313" key="2">
    <source>
        <dbReference type="EMBL" id="MFD2640196.1"/>
    </source>
</evidence>
<dbReference type="InterPro" id="IPR001650">
    <property type="entry name" value="Helicase_C-like"/>
</dbReference>
<dbReference type="SMART" id="SM00487">
    <property type="entry name" value="DEXDc"/>
    <property type="match status" value="1"/>
</dbReference>
<feature type="domain" description="Helicase ATP-binding" evidence="1">
    <location>
        <begin position="10"/>
        <end position="337"/>
    </location>
</feature>
<keyword evidence="2" id="KW-0067">ATP-binding</keyword>
<proteinExistence type="predicted"/>